<keyword evidence="3" id="KW-1185">Reference proteome</keyword>
<accession>A0A1X2H5H0</accession>
<evidence type="ECO:0000259" key="1">
    <source>
        <dbReference type="Pfam" id="PF24840"/>
    </source>
</evidence>
<dbReference type="Proteomes" id="UP000242180">
    <property type="component" value="Unassembled WGS sequence"/>
</dbReference>
<comment type="caution">
    <text evidence="2">The sequence shown here is derived from an EMBL/GenBank/DDBJ whole genome shotgun (WGS) entry which is preliminary data.</text>
</comment>
<dbReference type="OMA" id="LCPRMFP"/>
<name>A0A1X2H5H0_SYNRA</name>
<sequence>MDLELRTQHHDTYKDLMTRVVNDLFSFNDTQQQRILQHYYFSEAVFSSPLLTTSGTYNIRHILLLWRTLNKYPPRVDNVCFDGETCVVFLTQRLCPRAVPLVQLELPVVVTLRFRETDLDSGLLKIAEHNESWTLEGLIQSVPFLGFWYDHVVRVLMGRVLSTSGAMIHTAVDRTSQQDLSEDQKLLLLDATKHGQGNLKTKKPPV</sequence>
<dbReference type="InterPro" id="IPR057514">
    <property type="entry name" value="NTF2_SigF"/>
</dbReference>
<dbReference type="OrthoDB" id="5580651at2759"/>
<dbReference type="InParanoid" id="A0A1X2H5H0"/>
<organism evidence="2 3">
    <name type="scientific">Syncephalastrum racemosum</name>
    <name type="common">Filamentous fungus</name>
    <dbReference type="NCBI Taxonomy" id="13706"/>
    <lineage>
        <taxon>Eukaryota</taxon>
        <taxon>Fungi</taxon>
        <taxon>Fungi incertae sedis</taxon>
        <taxon>Mucoromycota</taxon>
        <taxon>Mucoromycotina</taxon>
        <taxon>Mucoromycetes</taxon>
        <taxon>Mucorales</taxon>
        <taxon>Syncephalastraceae</taxon>
        <taxon>Syncephalastrum</taxon>
    </lineage>
</organism>
<reference evidence="2 3" key="1">
    <citation type="submission" date="2016-07" db="EMBL/GenBank/DDBJ databases">
        <title>Pervasive Adenine N6-methylation of Active Genes in Fungi.</title>
        <authorList>
            <consortium name="DOE Joint Genome Institute"/>
            <person name="Mondo S.J."/>
            <person name="Dannebaum R.O."/>
            <person name="Kuo R.C."/>
            <person name="Labutti K."/>
            <person name="Haridas S."/>
            <person name="Kuo A."/>
            <person name="Salamov A."/>
            <person name="Ahrendt S.R."/>
            <person name="Lipzen A."/>
            <person name="Sullivan W."/>
            <person name="Andreopoulos W.B."/>
            <person name="Clum A."/>
            <person name="Lindquist E."/>
            <person name="Daum C."/>
            <person name="Ramamoorthy G.K."/>
            <person name="Gryganskyi A."/>
            <person name="Culley D."/>
            <person name="Magnuson J.K."/>
            <person name="James T.Y."/>
            <person name="O'Malley M.A."/>
            <person name="Stajich J.E."/>
            <person name="Spatafora J.W."/>
            <person name="Visel A."/>
            <person name="Grigoriev I.V."/>
        </authorList>
    </citation>
    <scope>NUCLEOTIDE SEQUENCE [LARGE SCALE GENOMIC DNA]</scope>
    <source>
        <strain evidence="2 3">NRRL 2496</strain>
    </source>
</reference>
<dbReference type="EMBL" id="MCGN01000009">
    <property type="protein sequence ID" value="ORY93220.1"/>
    <property type="molecule type" value="Genomic_DNA"/>
</dbReference>
<gene>
    <name evidence="2" type="ORF">BCR43DRAFT_526815</name>
</gene>
<protein>
    <recommendedName>
        <fullName evidence="1">SigF-like NTF2-like domain-containing protein</fullName>
    </recommendedName>
</protein>
<dbReference type="Pfam" id="PF24840">
    <property type="entry name" value="NTF2_SigF"/>
    <property type="match status" value="1"/>
</dbReference>
<proteinExistence type="predicted"/>
<evidence type="ECO:0000313" key="3">
    <source>
        <dbReference type="Proteomes" id="UP000242180"/>
    </source>
</evidence>
<evidence type="ECO:0000313" key="2">
    <source>
        <dbReference type="EMBL" id="ORY93220.1"/>
    </source>
</evidence>
<dbReference type="AlphaFoldDB" id="A0A1X2H5H0"/>
<feature type="domain" description="SigF-like NTF2-like" evidence="1">
    <location>
        <begin position="18"/>
        <end position="169"/>
    </location>
</feature>